<dbReference type="InterPro" id="IPR005119">
    <property type="entry name" value="LysR_subst-bd"/>
</dbReference>
<evidence type="ECO:0000259" key="5">
    <source>
        <dbReference type="PROSITE" id="PS50931"/>
    </source>
</evidence>
<geneLocation type="plasmid" evidence="7">
    <name>pjcm18538 dna</name>
</geneLocation>
<dbReference type="EMBL" id="AP022593">
    <property type="protein sequence ID" value="BBY49064.1"/>
    <property type="molecule type" value="Genomic_DNA"/>
</dbReference>
<evidence type="ECO:0000256" key="2">
    <source>
        <dbReference type="ARBA" id="ARBA00023015"/>
    </source>
</evidence>
<dbReference type="Gene3D" id="1.10.10.10">
    <property type="entry name" value="Winged helix-like DNA-binding domain superfamily/Winged helix DNA-binding domain"/>
    <property type="match status" value="1"/>
</dbReference>
<dbReference type="InterPro" id="IPR036388">
    <property type="entry name" value="WH-like_DNA-bd_sf"/>
</dbReference>
<organism evidence="6 7">
    <name type="scientific">Mycolicibacterium arabiense</name>
    <dbReference type="NCBI Taxonomy" id="1286181"/>
    <lineage>
        <taxon>Bacteria</taxon>
        <taxon>Bacillati</taxon>
        <taxon>Actinomycetota</taxon>
        <taxon>Actinomycetes</taxon>
        <taxon>Mycobacteriales</taxon>
        <taxon>Mycobacteriaceae</taxon>
        <taxon>Mycolicibacterium</taxon>
    </lineage>
</organism>
<gene>
    <name evidence="6" type="ORF">MARA_25320</name>
</gene>
<dbReference type="InterPro" id="IPR000847">
    <property type="entry name" value="LysR_HTH_N"/>
</dbReference>
<dbReference type="GO" id="GO:0003700">
    <property type="term" value="F:DNA-binding transcription factor activity"/>
    <property type="evidence" value="ECO:0007669"/>
    <property type="project" value="InterPro"/>
</dbReference>
<dbReference type="RefSeq" id="WP_163918757.1">
    <property type="nucleotide sequence ID" value="NZ_AP022593.1"/>
</dbReference>
<name>A0A7I7RWQ1_9MYCO</name>
<sequence length="304" mass="33423">MEYDLNLIAALDALLAENSVTRAAARLHTSAPAMSRSLARLRRVFDDPLLVRAGRDLVPTPRALELRSEVHAIADRARALFAPSDGADPLTAVRMLDLRVADMLSTTFVPALIDDLRVQAPGISLRVRPEGLEDTPALREGVVDLEIGIIRPGDPEIRSETLVTETLVAAVRPEHPLAKVKTVTPRRFAAAEHIVVSRRGRAHGPIDDRLAELGLQRRVTAVVPSFASALNLTRATDVVCIVPDRLGRPMLETLGLRTFPIPLTLPHITIGMAWHPRNHHDRIQILLRDRTRHIMARAGGPPQE</sequence>
<dbReference type="Pfam" id="PF00126">
    <property type="entry name" value="HTH_1"/>
    <property type="match status" value="1"/>
</dbReference>
<feature type="domain" description="HTH lysR-type" evidence="5">
    <location>
        <begin position="1"/>
        <end position="60"/>
    </location>
</feature>
<accession>A0A7I7RWQ1</accession>
<reference evidence="6 7" key="1">
    <citation type="journal article" date="2019" name="Emerg. Microbes Infect.">
        <title>Comprehensive subspecies identification of 175 nontuberculous mycobacteria species based on 7547 genomic profiles.</title>
        <authorList>
            <person name="Matsumoto Y."/>
            <person name="Kinjo T."/>
            <person name="Motooka D."/>
            <person name="Nabeya D."/>
            <person name="Jung N."/>
            <person name="Uechi K."/>
            <person name="Horii T."/>
            <person name="Iida T."/>
            <person name="Fujita J."/>
            <person name="Nakamura S."/>
        </authorList>
    </citation>
    <scope>NUCLEOTIDE SEQUENCE [LARGE SCALE GENOMIC DNA]</scope>
    <source>
        <strain evidence="6 7">JCM 18538</strain>
    </source>
</reference>
<dbReference type="AlphaFoldDB" id="A0A7I7RWQ1"/>
<dbReference type="CDD" id="cd08460">
    <property type="entry name" value="PBP2_DntR_like_1"/>
    <property type="match status" value="1"/>
</dbReference>
<dbReference type="PROSITE" id="PS50931">
    <property type="entry name" value="HTH_LYSR"/>
    <property type="match status" value="1"/>
</dbReference>
<keyword evidence="7" id="KW-1185">Reference proteome</keyword>
<evidence type="ECO:0000256" key="1">
    <source>
        <dbReference type="ARBA" id="ARBA00009437"/>
    </source>
</evidence>
<dbReference type="InterPro" id="IPR050389">
    <property type="entry name" value="LysR-type_TF"/>
</dbReference>
<evidence type="ECO:0000313" key="7">
    <source>
        <dbReference type="Proteomes" id="UP000467428"/>
    </source>
</evidence>
<proteinExistence type="inferred from homology"/>
<dbReference type="Gene3D" id="3.40.190.10">
    <property type="entry name" value="Periplasmic binding protein-like II"/>
    <property type="match status" value="2"/>
</dbReference>
<evidence type="ECO:0000256" key="4">
    <source>
        <dbReference type="ARBA" id="ARBA00023163"/>
    </source>
</evidence>
<dbReference type="PANTHER" id="PTHR30118:SF15">
    <property type="entry name" value="TRANSCRIPTIONAL REGULATORY PROTEIN"/>
    <property type="match status" value="1"/>
</dbReference>
<dbReference type="KEGG" id="marz:MARA_25320"/>
<dbReference type="Pfam" id="PF03466">
    <property type="entry name" value="LysR_substrate"/>
    <property type="match status" value="1"/>
</dbReference>
<dbReference type="GO" id="GO:0003677">
    <property type="term" value="F:DNA binding"/>
    <property type="evidence" value="ECO:0007669"/>
    <property type="project" value="UniProtKB-KW"/>
</dbReference>
<dbReference type="InterPro" id="IPR036390">
    <property type="entry name" value="WH_DNA-bd_sf"/>
</dbReference>
<evidence type="ECO:0000313" key="6">
    <source>
        <dbReference type="EMBL" id="BBY49064.1"/>
    </source>
</evidence>
<dbReference type="SUPFAM" id="SSF46785">
    <property type="entry name" value="Winged helix' DNA-binding domain"/>
    <property type="match status" value="1"/>
</dbReference>
<dbReference type="PANTHER" id="PTHR30118">
    <property type="entry name" value="HTH-TYPE TRANSCRIPTIONAL REGULATOR LEUO-RELATED"/>
    <property type="match status" value="1"/>
</dbReference>
<keyword evidence="3" id="KW-0238">DNA-binding</keyword>
<dbReference type="Proteomes" id="UP000467428">
    <property type="component" value="Chromosome"/>
</dbReference>
<keyword evidence="2" id="KW-0805">Transcription regulation</keyword>
<protein>
    <submittedName>
        <fullName evidence="6">LysR family transcriptional regulator</fullName>
    </submittedName>
</protein>
<keyword evidence="4" id="KW-0804">Transcription</keyword>
<dbReference type="SUPFAM" id="SSF53850">
    <property type="entry name" value="Periplasmic binding protein-like II"/>
    <property type="match status" value="1"/>
</dbReference>
<evidence type="ECO:0000256" key="3">
    <source>
        <dbReference type="ARBA" id="ARBA00023125"/>
    </source>
</evidence>
<comment type="similarity">
    <text evidence="1">Belongs to the LysR transcriptional regulatory family.</text>
</comment>